<dbReference type="HOGENOM" id="CLU_914416_0_0_9"/>
<protein>
    <submittedName>
        <fullName evidence="2">Uncharacterized protein</fullName>
    </submittedName>
</protein>
<reference evidence="2 3" key="2">
    <citation type="submission" date="2007-04" db="EMBL/GenBank/DDBJ databases">
        <title>Draft genome sequence of Dorea longicatena (DSM 13814).</title>
        <authorList>
            <person name="Sudarsanam P."/>
            <person name="Ley R."/>
            <person name="Guruge J."/>
            <person name="Turnbaugh P.J."/>
            <person name="Mahowald M."/>
            <person name="Liep D."/>
            <person name="Gordon J."/>
        </authorList>
    </citation>
    <scope>NUCLEOTIDE SEQUENCE [LARGE SCALE GENOMIC DNA]</scope>
    <source>
        <strain evidence="2 3">DSM 13814</strain>
    </source>
</reference>
<feature type="transmembrane region" description="Helical" evidence="1">
    <location>
        <begin position="73"/>
        <end position="94"/>
    </location>
</feature>
<evidence type="ECO:0000256" key="1">
    <source>
        <dbReference type="SAM" id="Phobius"/>
    </source>
</evidence>
<comment type="caution">
    <text evidence="2">The sequence shown here is derived from an EMBL/GenBank/DDBJ whole genome shotgun (WGS) entry which is preliminary data.</text>
</comment>
<keyword evidence="1" id="KW-1133">Transmembrane helix</keyword>
<keyword evidence="1" id="KW-0472">Membrane</keyword>
<keyword evidence="1" id="KW-0812">Transmembrane</keyword>
<evidence type="ECO:0000313" key="2">
    <source>
        <dbReference type="EMBL" id="EDM64344.1"/>
    </source>
</evidence>
<dbReference type="EMBL" id="AAXB02000001">
    <property type="protein sequence ID" value="EDM64344.1"/>
    <property type="molecule type" value="Genomic_DNA"/>
</dbReference>
<dbReference type="AlphaFoldDB" id="A6BD26"/>
<sequence>MIRSIFTYRILVIGEPPFSSFSQPQHTTLPPGKLLQKSRKSPFLSAFRGLFTLGRFLRFFLRDGKFIGHKFLLAFAKVAVYLLANGIGCTLYILDKGAEFFRIFLSECLHLAYLVKGKTGDIHAVFLCCHIRRTIGLCRYPCPAVASIVMVKGCTGQLPADGMERCIFAHAISDIDRPLVRDILCLYLIRQVVCNLNPYLAVGQQCFHQLVHRLWLCLFRLLGTDLADVIGFLDGVPLLDDTVLFIFLSDNEVVSLASGLDYLTFFLPFFKGLDLPDLRILCIKQEQVVCPLRLALSHKIKESF</sequence>
<gene>
    <name evidence="2" type="ORF">DORLON_00190</name>
</gene>
<proteinExistence type="predicted"/>
<dbReference type="Proteomes" id="UP000004016">
    <property type="component" value="Unassembled WGS sequence"/>
</dbReference>
<organism evidence="2 3">
    <name type="scientific">Dorea longicatena DSM 13814</name>
    <dbReference type="NCBI Taxonomy" id="411462"/>
    <lineage>
        <taxon>Bacteria</taxon>
        <taxon>Bacillati</taxon>
        <taxon>Bacillota</taxon>
        <taxon>Clostridia</taxon>
        <taxon>Lachnospirales</taxon>
        <taxon>Lachnospiraceae</taxon>
        <taxon>Dorea</taxon>
    </lineage>
</organism>
<name>A6BD26_9FIRM</name>
<accession>A6BD26</accession>
<evidence type="ECO:0000313" key="3">
    <source>
        <dbReference type="Proteomes" id="UP000004016"/>
    </source>
</evidence>
<reference evidence="2 3" key="1">
    <citation type="submission" date="2007-03" db="EMBL/GenBank/DDBJ databases">
        <authorList>
            <person name="Fulton L."/>
            <person name="Clifton S."/>
            <person name="Fulton B."/>
            <person name="Xu J."/>
            <person name="Minx P."/>
            <person name="Pepin K.H."/>
            <person name="Johnson M."/>
            <person name="Thiruvilangam P."/>
            <person name="Bhonagiri V."/>
            <person name="Nash W.E."/>
            <person name="Mardis E.R."/>
            <person name="Wilson R.K."/>
        </authorList>
    </citation>
    <scope>NUCLEOTIDE SEQUENCE [LARGE SCALE GENOMIC DNA]</scope>
    <source>
        <strain evidence="2 3">DSM 13814</strain>
    </source>
</reference>